<protein>
    <recommendedName>
        <fullName evidence="1">GST C-terminal domain-containing protein</fullName>
    </recommendedName>
</protein>
<dbReference type="Gene3D" id="3.40.30.10">
    <property type="entry name" value="Glutaredoxin"/>
    <property type="match status" value="1"/>
</dbReference>
<reference evidence="2" key="1">
    <citation type="submission" date="2020-06" db="EMBL/GenBank/DDBJ databases">
        <authorList>
            <consortium name="Plant Systems Biology data submission"/>
        </authorList>
    </citation>
    <scope>NUCLEOTIDE SEQUENCE</scope>
    <source>
        <strain evidence="2">D6</strain>
    </source>
</reference>
<dbReference type="Gene3D" id="1.20.1050.10">
    <property type="match status" value="1"/>
</dbReference>
<dbReference type="InterPro" id="IPR010987">
    <property type="entry name" value="Glutathione-S-Trfase_C-like"/>
</dbReference>
<proteinExistence type="predicted"/>
<dbReference type="InterPro" id="IPR036282">
    <property type="entry name" value="Glutathione-S-Trfase_C_sf"/>
</dbReference>
<evidence type="ECO:0000313" key="2">
    <source>
        <dbReference type="EMBL" id="CAB9504335.1"/>
    </source>
</evidence>
<dbReference type="Pfam" id="PF00043">
    <property type="entry name" value="GST_C"/>
    <property type="match status" value="1"/>
</dbReference>
<dbReference type="PANTHER" id="PTHR44051:SF9">
    <property type="entry name" value="GLUTATHIONE S-TRANSFERASE 1"/>
    <property type="match status" value="1"/>
</dbReference>
<accession>A0A9N8DPG8</accession>
<organism evidence="2 3">
    <name type="scientific">Seminavis robusta</name>
    <dbReference type="NCBI Taxonomy" id="568900"/>
    <lineage>
        <taxon>Eukaryota</taxon>
        <taxon>Sar</taxon>
        <taxon>Stramenopiles</taxon>
        <taxon>Ochrophyta</taxon>
        <taxon>Bacillariophyta</taxon>
        <taxon>Bacillariophyceae</taxon>
        <taxon>Bacillariophycidae</taxon>
        <taxon>Naviculales</taxon>
        <taxon>Naviculaceae</taxon>
        <taxon>Seminavis</taxon>
    </lineage>
</organism>
<keyword evidence="3" id="KW-1185">Reference proteome</keyword>
<comment type="caution">
    <text evidence="2">The sequence shown here is derived from an EMBL/GenBank/DDBJ whole genome shotgun (WGS) entry which is preliminary data.</text>
</comment>
<feature type="domain" description="GST C-terminal" evidence="1">
    <location>
        <begin position="128"/>
        <end position="266"/>
    </location>
</feature>
<dbReference type="EMBL" id="CAICTM010000193">
    <property type="protein sequence ID" value="CAB9504335.1"/>
    <property type="molecule type" value="Genomic_DNA"/>
</dbReference>
<gene>
    <name evidence="2" type="ORF">SEMRO_194_G082750.1</name>
</gene>
<dbReference type="PROSITE" id="PS50405">
    <property type="entry name" value="GST_CTER"/>
    <property type="match status" value="1"/>
</dbReference>
<sequence>MSEEPALDKSKIMADNGWDKGFVYFGHPATETTVKVVTAVQFLTTQDNFPFKKEDGTLKHVILNFDDKPIAKDDEKNEVSLGIDSAEYKCVSGGRTFMPAVAIDGEMFFESGEIVKMLHEKYPDSTLTPEEKKQVDEWIQFNIDNTNRMLVALKHFGWCFMQGARPNYVAYGKGNKDDAWEKELVKDVHVFFEKMDKHFVDKKEPAFFVGDKLTMADCVMINWPWSFHLIVELKIEERYPNVWKHFNALKDKAIAGSDAHYNVFPYFANVVTDLAKEARAEGFHIENEKHW</sequence>
<dbReference type="InterPro" id="IPR004046">
    <property type="entry name" value="GST_C"/>
</dbReference>
<evidence type="ECO:0000259" key="1">
    <source>
        <dbReference type="PROSITE" id="PS50405"/>
    </source>
</evidence>
<name>A0A9N8DPG8_9STRA</name>
<dbReference type="AlphaFoldDB" id="A0A9N8DPG8"/>
<dbReference type="Proteomes" id="UP001153069">
    <property type="component" value="Unassembled WGS sequence"/>
</dbReference>
<evidence type="ECO:0000313" key="3">
    <source>
        <dbReference type="Proteomes" id="UP001153069"/>
    </source>
</evidence>
<dbReference type="PANTHER" id="PTHR44051">
    <property type="entry name" value="GLUTATHIONE S-TRANSFERASE-RELATED"/>
    <property type="match status" value="1"/>
</dbReference>
<dbReference type="SUPFAM" id="SSF47616">
    <property type="entry name" value="GST C-terminal domain-like"/>
    <property type="match status" value="1"/>
</dbReference>